<evidence type="ECO:0000256" key="12">
    <source>
        <dbReference type="PIRNR" id="PIRNR000099"/>
    </source>
</evidence>
<evidence type="ECO:0000256" key="7">
    <source>
        <dbReference type="ARBA" id="ARBA00023002"/>
    </source>
</evidence>
<dbReference type="Proteomes" id="UP000199403">
    <property type="component" value="Unassembled WGS sequence"/>
</dbReference>
<dbReference type="GO" id="GO:0000105">
    <property type="term" value="P:L-histidine biosynthetic process"/>
    <property type="evidence" value="ECO:0007669"/>
    <property type="project" value="UniProtKB-UniRule"/>
</dbReference>
<evidence type="ECO:0000256" key="5">
    <source>
        <dbReference type="ARBA" id="ARBA00022723"/>
    </source>
</evidence>
<dbReference type="InterPro" id="IPR016161">
    <property type="entry name" value="Ald_DH/histidinol_DH"/>
</dbReference>
<feature type="binding site" evidence="11 14">
    <location>
        <position position="186"/>
    </location>
    <ligand>
        <name>NAD(+)</name>
        <dbReference type="ChEBI" id="CHEBI:57540"/>
    </ligand>
</feature>
<feature type="binding site" evidence="11 15">
    <location>
        <position position="410"/>
    </location>
    <ligand>
        <name>substrate</name>
    </ligand>
</feature>
<feature type="binding site" evidence="11 14">
    <location>
        <position position="124"/>
    </location>
    <ligand>
        <name>NAD(+)</name>
        <dbReference type="ChEBI" id="CHEBI:57540"/>
    </ligand>
</feature>
<proteinExistence type="inferred from homology"/>
<evidence type="ECO:0000256" key="1">
    <source>
        <dbReference type="ARBA" id="ARBA00004940"/>
    </source>
</evidence>
<feature type="binding site" evidence="11 16">
    <location>
        <position position="356"/>
    </location>
    <ligand>
        <name>Zn(2+)</name>
        <dbReference type="ChEBI" id="CHEBI:29105"/>
    </ligand>
</feature>
<reference evidence="19" key="1">
    <citation type="submission" date="2016-10" db="EMBL/GenBank/DDBJ databases">
        <authorList>
            <person name="Varghese N."/>
            <person name="Submissions S."/>
        </authorList>
    </citation>
    <scope>NUCLEOTIDE SEQUENCE [LARGE SCALE GENOMIC DNA]</scope>
    <source>
        <strain evidence="19">IBRC-M 10761</strain>
    </source>
</reference>
<dbReference type="EMBL" id="FNZH01000001">
    <property type="protein sequence ID" value="SEI91096.1"/>
    <property type="molecule type" value="Genomic_DNA"/>
</dbReference>
<evidence type="ECO:0000256" key="13">
    <source>
        <dbReference type="PIRSR" id="PIRSR000099-1"/>
    </source>
</evidence>
<keyword evidence="9 11" id="KW-0368">Histidine biosynthesis</keyword>
<dbReference type="InterPro" id="IPR001692">
    <property type="entry name" value="Histidinol_DH_CS"/>
</dbReference>
<dbReference type="FunFam" id="1.20.5.1300:FF:000002">
    <property type="entry name" value="Histidinol dehydrogenase, chloroplastic"/>
    <property type="match status" value="1"/>
</dbReference>
<dbReference type="InterPro" id="IPR012131">
    <property type="entry name" value="Hstdl_DH"/>
</dbReference>
<evidence type="ECO:0000256" key="14">
    <source>
        <dbReference type="PIRSR" id="PIRSR000099-2"/>
    </source>
</evidence>
<evidence type="ECO:0000313" key="18">
    <source>
        <dbReference type="EMBL" id="SEI91096.1"/>
    </source>
</evidence>
<dbReference type="PROSITE" id="PS00611">
    <property type="entry name" value="HISOL_DEHYDROGENASE"/>
    <property type="match status" value="1"/>
</dbReference>
<feature type="binding site" evidence="11 15">
    <location>
        <position position="255"/>
    </location>
    <ligand>
        <name>substrate</name>
    </ligand>
</feature>
<evidence type="ECO:0000256" key="3">
    <source>
        <dbReference type="ARBA" id="ARBA00012965"/>
    </source>
</evidence>
<feature type="binding site" evidence="11 15">
    <location>
        <position position="415"/>
    </location>
    <ligand>
        <name>substrate</name>
    </ligand>
</feature>
<feature type="binding site" evidence="11 15">
    <location>
        <position position="233"/>
    </location>
    <ligand>
        <name>substrate</name>
    </ligand>
</feature>
<sequence length="430" mass="46709">MKILINPDTKTWNKELARPVHKMKEIEKIVKPIMKKVKRQGDKALKKFALEYDHVEIDSLLVEDAERNAAGAKLRTELKDAIQTARYNIEKFHKLQEMPAISSEIMQGVTCMRRSVAIQKVGLYIPGGTAPLFSTVLMLGIPAKLAGCQEIVLCTPPDPQGAVHPAILYTASLIGITKIVKAGGAQAIAAMCYGTASVPQVDKIFGPGNQYVTAAKQLATRQGVAIDMPAGPSEVLVYADDTAIPDFVAADLLSQAEHGVDSQVVLVCPSEKFVKKVLAAVEEQLKELPRQKIAKKALENSVAIVMEKMTDALDLINAYAPEHLILAVKEEERAVQGIVNAGSVFIGNYTPEAAGDYASGTNHTLPTNGYARSYSGVSLDSFVKKITYQKITAEGIRSLGPAIEVMAQHENLEAHKRAVTVRLDYLVNRK</sequence>
<evidence type="ECO:0000256" key="8">
    <source>
        <dbReference type="ARBA" id="ARBA00023027"/>
    </source>
</evidence>
<dbReference type="HAMAP" id="MF_01024">
    <property type="entry name" value="HisD"/>
    <property type="match status" value="1"/>
</dbReference>
<dbReference type="STRING" id="1416801.SAMN05192553_101809"/>
<dbReference type="Gene3D" id="1.20.5.1300">
    <property type="match status" value="1"/>
</dbReference>
<dbReference type="UniPathway" id="UPA00031">
    <property type="reaction ID" value="UER00014"/>
</dbReference>
<evidence type="ECO:0000256" key="2">
    <source>
        <dbReference type="ARBA" id="ARBA00010178"/>
    </source>
</evidence>
<dbReference type="GO" id="GO:0051287">
    <property type="term" value="F:NAD binding"/>
    <property type="evidence" value="ECO:0007669"/>
    <property type="project" value="InterPro"/>
</dbReference>
<dbReference type="RefSeq" id="WP_092169712.1">
    <property type="nucleotide sequence ID" value="NZ_FNZH01000001.1"/>
</dbReference>
<feature type="active site" description="Proton acceptor" evidence="11 13">
    <location>
        <position position="323"/>
    </location>
</feature>
<comment type="similarity">
    <text evidence="2 11 12 17">Belongs to the histidinol dehydrogenase family.</text>
</comment>
<evidence type="ECO:0000313" key="19">
    <source>
        <dbReference type="Proteomes" id="UP000199403"/>
    </source>
</evidence>
<comment type="cofactor">
    <cofactor evidence="11 16">
        <name>Zn(2+)</name>
        <dbReference type="ChEBI" id="CHEBI:29105"/>
    </cofactor>
    <text evidence="11 16">Binds 1 zinc ion per subunit.</text>
</comment>
<dbReference type="InterPro" id="IPR022695">
    <property type="entry name" value="Histidinol_DH_monofunct"/>
</dbReference>
<evidence type="ECO:0000256" key="11">
    <source>
        <dbReference type="HAMAP-Rule" id="MF_01024"/>
    </source>
</evidence>
<gene>
    <name evidence="11" type="primary">hisD</name>
    <name evidence="18" type="ORF">SAMN05192553_101809</name>
</gene>
<dbReference type="CDD" id="cd06572">
    <property type="entry name" value="Histidinol_dh"/>
    <property type="match status" value="1"/>
</dbReference>
<dbReference type="NCBIfam" id="TIGR00069">
    <property type="entry name" value="hisD"/>
    <property type="match status" value="1"/>
</dbReference>
<name>A0A1H6UHD2_9BACT</name>
<feature type="binding site" evidence="11 16">
    <location>
        <position position="258"/>
    </location>
    <ligand>
        <name>Zn(2+)</name>
        <dbReference type="ChEBI" id="CHEBI:29105"/>
    </ligand>
</feature>
<feature type="binding site" evidence="11 14">
    <location>
        <position position="209"/>
    </location>
    <ligand>
        <name>NAD(+)</name>
        <dbReference type="ChEBI" id="CHEBI:57540"/>
    </ligand>
</feature>
<keyword evidence="5 11" id="KW-0479">Metal-binding</keyword>
<feature type="binding site" evidence="11 16">
    <location>
        <position position="255"/>
    </location>
    <ligand>
        <name>Zn(2+)</name>
        <dbReference type="ChEBI" id="CHEBI:29105"/>
    </ligand>
</feature>
<keyword evidence="19" id="KW-1185">Reference proteome</keyword>
<evidence type="ECO:0000256" key="15">
    <source>
        <dbReference type="PIRSR" id="PIRSR000099-3"/>
    </source>
</evidence>
<dbReference type="GO" id="GO:0004399">
    <property type="term" value="F:histidinol dehydrogenase activity"/>
    <property type="evidence" value="ECO:0007669"/>
    <property type="project" value="UniProtKB-UniRule"/>
</dbReference>
<dbReference type="EC" id="1.1.1.23" evidence="3 11"/>
<feature type="binding site" evidence="11 15">
    <location>
        <position position="323"/>
    </location>
    <ligand>
        <name>substrate</name>
    </ligand>
</feature>
<accession>A0A1H6UHD2</accession>
<feature type="binding site" evidence="11 15">
    <location>
        <position position="356"/>
    </location>
    <ligand>
        <name>substrate</name>
    </ligand>
</feature>
<organism evidence="18 19">
    <name type="scientific">Cyclobacterium xiamenense</name>
    <dbReference type="NCBI Taxonomy" id="1297121"/>
    <lineage>
        <taxon>Bacteria</taxon>
        <taxon>Pseudomonadati</taxon>
        <taxon>Bacteroidota</taxon>
        <taxon>Cytophagia</taxon>
        <taxon>Cytophagales</taxon>
        <taxon>Cyclobacteriaceae</taxon>
        <taxon>Cyclobacterium</taxon>
    </lineage>
</organism>
<dbReference type="AlphaFoldDB" id="A0A1H6UHD2"/>
<comment type="pathway">
    <text evidence="1 11">Amino-acid biosynthesis; L-histidine biosynthesis; L-histidine from 5-phospho-alpha-D-ribose 1-diphosphate: step 9/9.</text>
</comment>
<evidence type="ECO:0000256" key="16">
    <source>
        <dbReference type="PIRSR" id="PIRSR000099-4"/>
    </source>
</evidence>
<evidence type="ECO:0000256" key="10">
    <source>
        <dbReference type="ARBA" id="ARBA00049489"/>
    </source>
</evidence>
<keyword evidence="7 11" id="KW-0560">Oxidoreductase</keyword>
<dbReference type="OrthoDB" id="9805269at2"/>
<evidence type="ECO:0000256" key="4">
    <source>
        <dbReference type="ARBA" id="ARBA00022605"/>
    </source>
</evidence>
<keyword evidence="6 11" id="KW-0862">Zinc</keyword>
<dbReference type="PRINTS" id="PR00083">
    <property type="entry name" value="HOLDHDRGNASE"/>
</dbReference>
<evidence type="ECO:0000256" key="6">
    <source>
        <dbReference type="ARBA" id="ARBA00022833"/>
    </source>
</evidence>
<protein>
    <recommendedName>
        <fullName evidence="3 11">Histidinol dehydrogenase</fullName>
        <shortName evidence="11">HDH</shortName>
        <ecNumber evidence="3 11">1.1.1.23</ecNumber>
    </recommendedName>
</protein>
<keyword evidence="4 11" id="KW-0028">Amino-acid biosynthesis</keyword>
<dbReference type="PIRSF" id="PIRSF000099">
    <property type="entry name" value="Histidinol_dh"/>
    <property type="match status" value="1"/>
</dbReference>
<feature type="active site" description="Proton acceptor" evidence="11 13">
    <location>
        <position position="322"/>
    </location>
</feature>
<feature type="binding site" evidence="11 16">
    <location>
        <position position="415"/>
    </location>
    <ligand>
        <name>Zn(2+)</name>
        <dbReference type="ChEBI" id="CHEBI:29105"/>
    </ligand>
</feature>
<dbReference type="PANTHER" id="PTHR21256">
    <property type="entry name" value="HISTIDINOL DEHYDROGENASE HDH"/>
    <property type="match status" value="1"/>
</dbReference>
<dbReference type="GO" id="GO:0008270">
    <property type="term" value="F:zinc ion binding"/>
    <property type="evidence" value="ECO:0007669"/>
    <property type="project" value="UniProtKB-UniRule"/>
</dbReference>
<dbReference type="GO" id="GO:0005829">
    <property type="term" value="C:cytosol"/>
    <property type="evidence" value="ECO:0007669"/>
    <property type="project" value="TreeGrafter"/>
</dbReference>
<dbReference type="PANTHER" id="PTHR21256:SF2">
    <property type="entry name" value="HISTIDINE BIOSYNTHESIS TRIFUNCTIONAL PROTEIN"/>
    <property type="match status" value="1"/>
</dbReference>
<dbReference type="Pfam" id="PF00815">
    <property type="entry name" value="Histidinol_dh"/>
    <property type="match status" value="1"/>
</dbReference>
<dbReference type="FunFam" id="3.40.50.1980:FF:000001">
    <property type="entry name" value="Histidinol dehydrogenase"/>
    <property type="match status" value="1"/>
</dbReference>
<evidence type="ECO:0000256" key="17">
    <source>
        <dbReference type="RuleBase" id="RU004175"/>
    </source>
</evidence>
<comment type="catalytic activity">
    <reaction evidence="10 11">
        <text>L-histidinol + 2 NAD(+) + H2O = L-histidine + 2 NADH + 3 H(+)</text>
        <dbReference type="Rhea" id="RHEA:20641"/>
        <dbReference type="ChEBI" id="CHEBI:15377"/>
        <dbReference type="ChEBI" id="CHEBI:15378"/>
        <dbReference type="ChEBI" id="CHEBI:57540"/>
        <dbReference type="ChEBI" id="CHEBI:57595"/>
        <dbReference type="ChEBI" id="CHEBI:57699"/>
        <dbReference type="ChEBI" id="CHEBI:57945"/>
        <dbReference type="EC" id="1.1.1.23"/>
    </reaction>
</comment>
<dbReference type="SUPFAM" id="SSF53720">
    <property type="entry name" value="ALDH-like"/>
    <property type="match status" value="1"/>
</dbReference>
<dbReference type="Gene3D" id="3.40.50.1980">
    <property type="entry name" value="Nitrogenase molybdenum iron protein domain"/>
    <property type="match status" value="2"/>
</dbReference>
<keyword evidence="8 11" id="KW-0520">NAD</keyword>
<evidence type="ECO:0000256" key="9">
    <source>
        <dbReference type="ARBA" id="ARBA00023102"/>
    </source>
</evidence>
<feature type="binding site" evidence="11 15">
    <location>
        <position position="258"/>
    </location>
    <ligand>
        <name>substrate</name>
    </ligand>
</feature>
<comment type="function">
    <text evidence="11">Catalyzes the sequential NAD-dependent oxidations of L-histidinol to L-histidinaldehyde and then to L-histidine.</text>
</comment>